<evidence type="ECO:0000313" key="2">
    <source>
        <dbReference type="Proteomes" id="UP001610104"/>
    </source>
</evidence>
<accession>A0ABW7MMB0</accession>
<keyword evidence="2" id="KW-1185">Reference proteome</keyword>
<sequence>MKKLMNMLFFFGLIIHSYAQETKGGSIKIIEKNIVKSTFNLNHKLFFLNGLDIEVSPQFGNLFMTAVEAKKVWINLKDYYNDFDFGFNLSLNYKFKKSLNLKALYNVGMLEFDSSDFQKVKNYSFKLSIDYVF</sequence>
<evidence type="ECO:0008006" key="3">
    <source>
        <dbReference type="Google" id="ProtNLM"/>
    </source>
</evidence>
<organism evidence="1 2">
    <name type="scientific">Gaetbulibacter aquiaggeris</name>
    <dbReference type="NCBI Taxonomy" id="1735373"/>
    <lineage>
        <taxon>Bacteria</taxon>
        <taxon>Pseudomonadati</taxon>
        <taxon>Bacteroidota</taxon>
        <taxon>Flavobacteriia</taxon>
        <taxon>Flavobacteriales</taxon>
        <taxon>Flavobacteriaceae</taxon>
        <taxon>Gaetbulibacter</taxon>
    </lineage>
</organism>
<dbReference type="EMBL" id="JBAWKC010000001">
    <property type="protein sequence ID" value="MFH6767956.1"/>
    <property type="molecule type" value="Genomic_DNA"/>
</dbReference>
<reference evidence="1 2" key="1">
    <citation type="submission" date="2024-02" db="EMBL/GenBank/DDBJ databases">
        <title>A Gaetbulibacter species isolated from tidal flats and genomic insights of their niches.</title>
        <authorList>
            <person name="Ye Y."/>
        </authorList>
    </citation>
    <scope>NUCLEOTIDE SEQUENCE [LARGE SCALE GENOMIC DNA]</scope>
    <source>
        <strain evidence="1 2">KEM-8</strain>
    </source>
</reference>
<name>A0ABW7MMB0_9FLAO</name>
<dbReference type="RefSeq" id="WP_395437230.1">
    <property type="nucleotide sequence ID" value="NZ_JBAWKC010000001.1"/>
</dbReference>
<comment type="caution">
    <text evidence="1">The sequence shown here is derived from an EMBL/GenBank/DDBJ whole genome shotgun (WGS) entry which is preliminary data.</text>
</comment>
<proteinExistence type="predicted"/>
<protein>
    <recommendedName>
        <fullName evidence="3">Outer membrane protein beta-barrel domain-containing protein</fullName>
    </recommendedName>
</protein>
<evidence type="ECO:0000313" key="1">
    <source>
        <dbReference type="EMBL" id="MFH6767956.1"/>
    </source>
</evidence>
<gene>
    <name evidence="1" type="ORF">V8G56_04340</name>
</gene>
<dbReference type="Proteomes" id="UP001610104">
    <property type="component" value="Unassembled WGS sequence"/>
</dbReference>